<dbReference type="EMBL" id="MGAL01000012">
    <property type="protein sequence ID" value="OGK48637.1"/>
    <property type="molecule type" value="Genomic_DNA"/>
</dbReference>
<dbReference type="AlphaFoldDB" id="A0A1F7IZ51"/>
<dbReference type="SUPFAM" id="SSF49464">
    <property type="entry name" value="Carboxypeptidase regulatory domain-like"/>
    <property type="match status" value="1"/>
</dbReference>
<name>A0A1F7IZ51_9BACT</name>
<dbReference type="Gene3D" id="2.60.40.1120">
    <property type="entry name" value="Carboxypeptidase-like, regulatory domain"/>
    <property type="match status" value="1"/>
</dbReference>
<keyword evidence="1" id="KW-0812">Transmembrane</keyword>
<evidence type="ECO:0000313" key="3">
    <source>
        <dbReference type="Proteomes" id="UP000177141"/>
    </source>
</evidence>
<evidence type="ECO:0000256" key="1">
    <source>
        <dbReference type="SAM" id="Phobius"/>
    </source>
</evidence>
<reference evidence="2 3" key="1">
    <citation type="journal article" date="2016" name="Nat. Commun.">
        <title>Thousands of microbial genomes shed light on interconnected biogeochemical processes in an aquifer system.</title>
        <authorList>
            <person name="Anantharaman K."/>
            <person name="Brown C.T."/>
            <person name="Hug L.A."/>
            <person name="Sharon I."/>
            <person name="Castelle C.J."/>
            <person name="Probst A.J."/>
            <person name="Thomas B.C."/>
            <person name="Singh A."/>
            <person name="Wilkins M.J."/>
            <person name="Karaoz U."/>
            <person name="Brodie E.L."/>
            <person name="Williams K.H."/>
            <person name="Hubbard S.S."/>
            <person name="Banfield J.F."/>
        </authorList>
    </citation>
    <scope>NUCLEOTIDE SEQUENCE [LARGE SCALE GENOMIC DNA]</scope>
</reference>
<evidence type="ECO:0000313" key="2">
    <source>
        <dbReference type="EMBL" id="OGK48637.1"/>
    </source>
</evidence>
<gene>
    <name evidence="2" type="ORF">A3A93_05475</name>
</gene>
<dbReference type="InterPro" id="IPR008969">
    <property type="entry name" value="CarboxyPept-like_regulatory"/>
</dbReference>
<feature type="transmembrane region" description="Helical" evidence="1">
    <location>
        <begin position="702"/>
        <end position="724"/>
    </location>
</feature>
<dbReference type="Proteomes" id="UP000177141">
    <property type="component" value="Unassembled WGS sequence"/>
</dbReference>
<comment type="caution">
    <text evidence="2">The sequence shown here is derived from an EMBL/GenBank/DDBJ whole genome shotgun (WGS) entry which is preliminary data.</text>
</comment>
<proteinExistence type="predicted"/>
<accession>A0A1F7IZ51</accession>
<sequence length="733" mass="82059">MRLHRKTILIALIFIISFFAISLLFRVVEAQETDESSLNTVPATMQFSCLEGVNCGRNAGTCTSNDPLRVRLNTKNVTGARNSEIFITECIRVDNNKIKVNGELVNSTAPDSDDNTSVLCTTGNSELDRELFCEESFRDHPLCDRLNVLKESVGYSISDSDNYGMFMVRTVDGNEVAQKIDPPMGYETDVNGSIADLTALEIQSRYDNSQNQNRLYYAFYQEPTDVNNQVSIGGQQQARLTFSPKNSDCEGIAYEPSGRVFDTKTLEPIPGARVEIQMLDTSGNFTAQFAAQKNQLTLLTNPLTTSSRGFYFFYGSRGEYKMLPSHSNYIHPEITSAELISSNANITSIYSNRLYPAPPFSYLEGYDPSKEVIPPNKEANIQFLDIPMEPNNDDGYRYPLEITEFSEPTVDTTGKYIIYKGLVSHPFAVMKLRACPIEVNTDTCAYNSAYEEFGTYARNYRDTRDVKVHGVNNEGSFFIKILQSDIPENIYLVPEFYKVDLTDPQYALLENLQALIKKNSLSLIGSILNKLGLNQDVYAAETNPNRARGKSLHTIPSYLEGFAYDSQGNIIPNATVGIYTPLAQRSFIEIKTNENGFYRLTSDQLPSINYTISYSLSNGAFGKTTITTTQFMAQNRDFIEAENINLFAKVTQTNNPRRTVTPTFQPIQKISPPVTVQEQLDYQSVPTNIPEKNLNEPAPNQAFMIAGLLLAAGVLGLGFGYLMYRRSKNQPKI</sequence>
<protein>
    <submittedName>
        <fullName evidence="2">Uncharacterized protein</fullName>
    </submittedName>
</protein>
<dbReference type="STRING" id="1802061.A3A93_05475"/>
<organism evidence="2 3">
    <name type="scientific">Candidatus Roizmanbacteria bacterium RIFCSPLOWO2_01_FULL_38_12</name>
    <dbReference type="NCBI Taxonomy" id="1802061"/>
    <lineage>
        <taxon>Bacteria</taxon>
        <taxon>Candidatus Roizmaniibacteriota</taxon>
    </lineage>
</organism>
<keyword evidence="1" id="KW-0472">Membrane</keyword>
<keyword evidence="1" id="KW-1133">Transmembrane helix</keyword>